<dbReference type="InterPro" id="IPR007803">
    <property type="entry name" value="Asp/Arg/Pro-Hydrxlase"/>
</dbReference>
<dbReference type="GO" id="GO:0051213">
    <property type="term" value="F:dioxygenase activity"/>
    <property type="evidence" value="ECO:0007669"/>
    <property type="project" value="UniProtKB-KW"/>
</dbReference>
<dbReference type="AlphaFoldDB" id="A0A1I0P1U7"/>
<evidence type="ECO:0000256" key="1">
    <source>
        <dbReference type="ARBA" id="ARBA00007730"/>
    </source>
</evidence>
<dbReference type="EMBL" id="FOIR01000001">
    <property type="protein sequence ID" value="SEW08122.1"/>
    <property type="molecule type" value="Genomic_DNA"/>
</dbReference>
<keyword evidence="3" id="KW-0560">Oxidoreductase</keyword>
<dbReference type="PANTHER" id="PTHR46332:SF5">
    <property type="entry name" value="ASPARTATE BETA-HYDROXYLASE DOMAIN CONTAINING 2"/>
    <property type="match status" value="1"/>
</dbReference>
<feature type="domain" description="Aspartyl/asparaginy/proline hydroxylase" evidence="5">
    <location>
        <begin position="61"/>
        <end position="216"/>
    </location>
</feature>
<comment type="similarity">
    <text evidence="1">Belongs to the aspartyl/asparaginyl beta-hydroxylase family.</text>
</comment>
<reference evidence="7" key="1">
    <citation type="submission" date="2016-10" db="EMBL/GenBank/DDBJ databases">
        <authorList>
            <person name="Varghese N."/>
            <person name="Submissions S."/>
        </authorList>
    </citation>
    <scope>NUCLEOTIDE SEQUENCE [LARGE SCALE GENOMIC DNA]</scope>
    <source>
        <strain evidence="7">CGMCC 1.12402</strain>
    </source>
</reference>
<accession>A0A1I0P1U7</accession>
<dbReference type="PANTHER" id="PTHR46332">
    <property type="entry name" value="ASPARTATE BETA-HYDROXYLASE DOMAIN-CONTAINING PROTEIN 2"/>
    <property type="match status" value="1"/>
</dbReference>
<feature type="transmembrane region" description="Helical" evidence="4">
    <location>
        <begin position="6"/>
        <end position="37"/>
    </location>
</feature>
<dbReference type="STRING" id="1267423.SAMN05216290_1652"/>
<dbReference type="InterPro" id="IPR027443">
    <property type="entry name" value="IPNS-like_sf"/>
</dbReference>
<evidence type="ECO:0000256" key="4">
    <source>
        <dbReference type="SAM" id="Phobius"/>
    </source>
</evidence>
<protein>
    <submittedName>
        <fullName evidence="6">Beta-hydroxylase</fullName>
    </submittedName>
</protein>
<dbReference type="Gene3D" id="2.60.120.330">
    <property type="entry name" value="B-lactam Antibiotic, Isopenicillin N Synthase, Chain"/>
    <property type="match status" value="1"/>
</dbReference>
<dbReference type="Pfam" id="PF05118">
    <property type="entry name" value="Asp_Arg_Hydrox"/>
    <property type="match status" value="1"/>
</dbReference>
<evidence type="ECO:0000256" key="2">
    <source>
        <dbReference type="ARBA" id="ARBA00022964"/>
    </source>
</evidence>
<evidence type="ECO:0000259" key="5">
    <source>
        <dbReference type="Pfam" id="PF05118"/>
    </source>
</evidence>
<keyword evidence="4" id="KW-0472">Membrane</keyword>
<keyword evidence="2" id="KW-0223">Dioxygenase</keyword>
<evidence type="ECO:0000256" key="3">
    <source>
        <dbReference type="ARBA" id="ARBA00023002"/>
    </source>
</evidence>
<dbReference type="Proteomes" id="UP000199437">
    <property type="component" value="Unassembled WGS sequence"/>
</dbReference>
<dbReference type="OrthoDB" id="21665at2"/>
<keyword evidence="4" id="KW-1133">Transmembrane helix</keyword>
<proteinExistence type="inferred from homology"/>
<dbReference type="SUPFAM" id="SSF51197">
    <property type="entry name" value="Clavaminate synthase-like"/>
    <property type="match status" value="1"/>
</dbReference>
<gene>
    <name evidence="6" type="ORF">SAMN05216290_1652</name>
</gene>
<sequence length="268" mass="31535">MIVLQVILGIVLLFILLNVVLYFIEPSLIAITFSLVLRMFFKNPPMVSLEKYFPEHKLLKDNWKVIQEELIEVLKNENNIPKFHEVDKIQRFISDKDNAAWRVFMFKAYDNWQDENCAKAPKTTELLKQIPGITTAMFSILGPQKHIPPHNGFYKGVYRYHLGLVIPKEGECYIVNGGERYDWKDGEDVLFDDTYRHAVWNRTEETRVVLFCDVFRNDLPAIFQPMNKWVYGLREKSKRLKSVLKNAEVQVDLREEERQTAQTPQPQV</sequence>
<keyword evidence="7" id="KW-1185">Reference proteome</keyword>
<name>A0A1I0P1U7_9BACT</name>
<evidence type="ECO:0000313" key="6">
    <source>
        <dbReference type="EMBL" id="SEW08122.1"/>
    </source>
</evidence>
<keyword evidence="4" id="KW-0812">Transmembrane</keyword>
<organism evidence="6 7">
    <name type="scientific">Roseivirga pacifica</name>
    <dbReference type="NCBI Taxonomy" id="1267423"/>
    <lineage>
        <taxon>Bacteria</taxon>
        <taxon>Pseudomonadati</taxon>
        <taxon>Bacteroidota</taxon>
        <taxon>Cytophagia</taxon>
        <taxon>Cytophagales</taxon>
        <taxon>Roseivirgaceae</taxon>
        <taxon>Roseivirga</taxon>
    </lineage>
</organism>
<dbReference type="InterPro" id="IPR051821">
    <property type="entry name" value="Asp/Asn_beta-hydroxylase"/>
</dbReference>
<evidence type="ECO:0000313" key="7">
    <source>
        <dbReference type="Proteomes" id="UP000199437"/>
    </source>
</evidence>